<dbReference type="HOGENOM" id="CLU_2079294_0_0_2"/>
<keyword evidence="2" id="KW-1185">Reference proteome</keyword>
<name>D2RI32_ARCPA</name>
<dbReference type="KEGG" id="apo:Arcpr_0896"/>
<dbReference type="RefSeq" id="WP_012940293.1">
    <property type="nucleotide sequence ID" value="NC_013741.1"/>
</dbReference>
<dbReference type="STRING" id="572546.Arcpr_0896"/>
<protein>
    <submittedName>
        <fullName evidence="1">Uncharacterized protein</fullName>
    </submittedName>
</protein>
<organism evidence="1 2">
    <name type="scientific">Archaeoglobus profundus (strain DSM 5631 / JCM 9629 / NBRC 100127 / Av18)</name>
    <dbReference type="NCBI Taxonomy" id="572546"/>
    <lineage>
        <taxon>Archaea</taxon>
        <taxon>Methanobacteriati</taxon>
        <taxon>Methanobacteriota</taxon>
        <taxon>Archaeoglobi</taxon>
        <taxon>Archaeoglobales</taxon>
        <taxon>Archaeoglobaceae</taxon>
        <taxon>Archaeoglobus</taxon>
    </lineage>
</organism>
<dbReference type="EMBL" id="CP001857">
    <property type="protein sequence ID" value="ADB57957.1"/>
    <property type="molecule type" value="Genomic_DNA"/>
</dbReference>
<proteinExistence type="predicted"/>
<sequence>MVNQSIKRYIADLVGSLLVLGEGLTEYIQKLNHTSAVVSAVLKDGKVKNLRERLYDVMEYVYNPKTIPLAWIEASRIHEELLVIIYENDLIDFQELLNFQQKLEEKWKKRGGVVGES</sequence>
<gene>
    <name evidence="1" type="ordered locus">Arcpr_0896</name>
</gene>
<dbReference type="PaxDb" id="572546-Arcpr_0896"/>
<dbReference type="AlphaFoldDB" id="D2RI32"/>
<evidence type="ECO:0000313" key="1">
    <source>
        <dbReference type="EMBL" id="ADB57957.1"/>
    </source>
</evidence>
<accession>D2RI32</accession>
<evidence type="ECO:0000313" key="2">
    <source>
        <dbReference type="Proteomes" id="UP000001901"/>
    </source>
</evidence>
<dbReference type="GeneID" id="8739561"/>
<dbReference type="Proteomes" id="UP000001901">
    <property type="component" value="Chromosome"/>
</dbReference>
<reference evidence="1 2" key="1">
    <citation type="journal article" date="2010" name="Stand. Genomic Sci.">
        <title>Complete genome sequence of Archaeoglobus profundus type strain (AV18).</title>
        <authorList>
            <person name="von Jan M."/>
            <person name="Lapidus A."/>
            <person name="Del Rio T.G."/>
            <person name="Copeland A."/>
            <person name="Tice H."/>
            <person name="Cheng J.F."/>
            <person name="Lucas S."/>
            <person name="Chen F."/>
            <person name="Nolan M."/>
            <person name="Goodwin L."/>
            <person name="Han C."/>
            <person name="Pitluck S."/>
            <person name="Liolios K."/>
            <person name="Ivanova N."/>
            <person name="Mavromatis K."/>
            <person name="Ovchinnikova G."/>
            <person name="Chertkov O."/>
            <person name="Pati A."/>
            <person name="Chen A."/>
            <person name="Palaniappan K."/>
            <person name="Land M."/>
            <person name="Hauser L."/>
            <person name="Chang Y.J."/>
            <person name="Jeffries C.D."/>
            <person name="Saunders E."/>
            <person name="Brettin T."/>
            <person name="Detter J.C."/>
            <person name="Chain P."/>
            <person name="Eichinger K."/>
            <person name="Huber H."/>
            <person name="Spring S."/>
            <person name="Rohde M."/>
            <person name="Goker M."/>
            <person name="Wirth R."/>
            <person name="Woyke T."/>
            <person name="Bristow J."/>
            <person name="Eisen J.A."/>
            <person name="Markowitz V."/>
            <person name="Hugenholtz P."/>
            <person name="Kyrpides N.C."/>
            <person name="Klenk H.P."/>
        </authorList>
    </citation>
    <scope>NUCLEOTIDE SEQUENCE [LARGE SCALE GENOMIC DNA]</scope>
    <source>
        <strain evidence="2">DSM 5631 / JCM 9629 / NBRC 100127 / Av18</strain>
    </source>
</reference>